<sequence>MPPDPSLARTDADRWRKVFDAEIKACGEALQRHLCQAVCHKYGHVNDCRFQFPHEYVESAYFDVESNSVYLMCRDPMVNWFNPYILVFCRHNHDIKCILSGKSAKAAMFYITDYITKMDVKTHEMLTLMSRAV</sequence>
<dbReference type="Proteomes" id="UP000054248">
    <property type="component" value="Unassembled WGS sequence"/>
</dbReference>
<dbReference type="AlphaFoldDB" id="A0A0C3Q5K1"/>
<dbReference type="HOGENOM" id="CLU_2102834_0_0_1"/>
<reference evidence="2" key="2">
    <citation type="submission" date="2015-01" db="EMBL/GenBank/DDBJ databases">
        <title>Evolutionary Origins and Diversification of the Mycorrhizal Mutualists.</title>
        <authorList>
            <consortium name="DOE Joint Genome Institute"/>
            <consortium name="Mycorrhizal Genomics Consortium"/>
            <person name="Kohler A."/>
            <person name="Kuo A."/>
            <person name="Nagy L.G."/>
            <person name="Floudas D."/>
            <person name="Copeland A."/>
            <person name="Barry K.W."/>
            <person name="Cichocki N."/>
            <person name="Veneault-Fourrey C."/>
            <person name="LaButti K."/>
            <person name="Lindquist E.A."/>
            <person name="Lipzen A."/>
            <person name="Lundell T."/>
            <person name="Morin E."/>
            <person name="Murat C."/>
            <person name="Riley R."/>
            <person name="Ohm R."/>
            <person name="Sun H."/>
            <person name="Tunlid A."/>
            <person name="Henrissat B."/>
            <person name="Grigoriev I.V."/>
            <person name="Hibbett D.S."/>
            <person name="Martin F."/>
        </authorList>
    </citation>
    <scope>NUCLEOTIDE SEQUENCE [LARGE SCALE GENOMIC DNA]</scope>
    <source>
        <strain evidence="2">MUT 4182</strain>
    </source>
</reference>
<proteinExistence type="predicted"/>
<accession>A0A0C3Q5K1</accession>
<evidence type="ECO:0000313" key="2">
    <source>
        <dbReference type="Proteomes" id="UP000054248"/>
    </source>
</evidence>
<dbReference type="STRING" id="1051891.A0A0C3Q5K1"/>
<dbReference type="EMBL" id="KN823293">
    <property type="protein sequence ID" value="KIO18349.1"/>
    <property type="molecule type" value="Genomic_DNA"/>
</dbReference>
<organism evidence="1 2">
    <name type="scientific">Tulasnella calospora MUT 4182</name>
    <dbReference type="NCBI Taxonomy" id="1051891"/>
    <lineage>
        <taxon>Eukaryota</taxon>
        <taxon>Fungi</taxon>
        <taxon>Dikarya</taxon>
        <taxon>Basidiomycota</taxon>
        <taxon>Agaricomycotina</taxon>
        <taxon>Agaricomycetes</taxon>
        <taxon>Cantharellales</taxon>
        <taxon>Tulasnellaceae</taxon>
        <taxon>Tulasnella</taxon>
    </lineage>
</organism>
<feature type="non-terminal residue" evidence="1">
    <location>
        <position position="133"/>
    </location>
</feature>
<dbReference type="OrthoDB" id="3267861at2759"/>
<reference evidence="1 2" key="1">
    <citation type="submission" date="2014-04" db="EMBL/GenBank/DDBJ databases">
        <authorList>
            <consortium name="DOE Joint Genome Institute"/>
            <person name="Kuo A."/>
            <person name="Girlanda M."/>
            <person name="Perotto S."/>
            <person name="Kohler A."/>
            <person name="Nagy L.G."/>
            <person name="Floudas D."/>
            <person name="Copeland A."/>
            <person name="Barry K.W."/>
            <person name="Cichocki N."/>
            <person name="Veneault-Fourrey C."/>
            <person name="LaButti K."/>
            <person name="Lindquist E.A."/>
            <person name="Lipzen A."/>
            <person name="Lundell T."/>
            <person name="Morin E."/>
            <person name="Murat C."/>
            <person name="Sun H."/>
            <person name="Tunlid A."/>
            <person name="Henrissat B."/>
            <person name="Grigoriev I.V."/>
            <person name="Hibbett D.S."/>
            <person name="Martin F."/>
            <person name="Nordberg H.P."/>
            <person name="Cantor M.N."/>
            <person name="Hua S.X."/>
        </authorList>
    </citation>
    <scope>NUCLEOTIDE SEQUENCE [LARGE SCALE GENOMIC DNA]</scope>
    <source>
        <strain evidence="1 2">MUT 4182</strain>
    </source>
</reference>
<name>A0A0C3Q5K1_9AGAM</name>
<gene>
    <name evidence="1" type="ORF">M407DRAFT_84034</name>
</gene>
<protein>
    <submittedName>
        <fullName evidence="1">Uncharacterized protein</fullName>
    </submittedName>
</protein>
<keyword evidence="2" id="KW-1185">Reference proteome</keyword>
<evidence type="ECO:0000313" key="1">
    <source>
        <dbReference type="EMBL" id="KIO18349.1"/>
    </source>
</evidence>